<gene>
    <name evidence="3" type="ORF">WM40_04635</name>
</gene>
<feature type="domain" description="Fumarylacetoacetase N-terminal" evidence="2">
    <location>
        <begin position="1"/>
        <end position="77"/>
    </location>
</feature>
<dbReference type="AlphaFoldDB" id="A0A0F5K499"/>
<keyword evidence="4" id="KW-1185">Reference proteome</keyword>
<feature type="domain" description="Fumarylacetoacetase-like C-terminal" evidence="1">
    <location>
        <begin position="81"/>
        <end position="321"/>
    </location>
</feature>
<keyword evidence="3" id="KW-0378">Hydrolase</keyword>
<dbReference type="Pfam" id="PF18288">
    <property type="entry name" value="FAA_hydro_N_2"/>
    <property type="match status" value="1"/>
</dbReference>
<evidence type="ECO:0000313" key="4">
    <source>
        <dbReference type="Proteomes" id="UP000033618"/>
    </source>
</evidence>
<dbReference type="InterPro" id="IPR036663">
    <property type="entry name" value="Fumarylacetoacetase_C_sf"/>
</dbReference>
<protein>
    <submittedName>
        <fullName evidence="3">Fumarylacetoacetate hydrolase</fullName>
    </submittedName>
</protein>
<dbReference type="PANTHER" id="PTHR43211">
    <property type="entry name" value="FUMARYLACETOACETATE HYDROLASE"/>
    <property type="match status" value="1"/>
</dbReference>
<dbReference type="Pfam" id="PF01557">
    <property type="entry name" value="FAA_hydrolase"/>
    <property type="match status" value="1"/>
</dbReference>
<dbReference type="GO" id="GO:0016787">
    <property type="term" value="F:hydrolase activity"/>
    <property type="evidence" value="ECO:0007669"/>
    <property type="project" value="UniProtKB-KW"/>
</dbReference>
<evidence type="ECO:0000313" key="3">
    <source>
        <dbReference type="EMBL" id="KKB64689.1"/>
    </source>
</evidence>
<dbReference type="SUPFAM" id="SSF56529">
    <property type="entry name" value="FAH"/>
    <property type="match status" value="1"/>
</dbReference>
<dbReference type="InterPro" id="IPR041072">
    <property type="entry name" value="FAA_hydro_N"/>
</dbReference>
<sequence>MKLASLRHERDGLLVVVSRDLRHAVKATAIAETMLDALEHWSDIAPRLQALYDALNEGRAPDARPFDQSTCAAPLPRSPQWCDASAFLNHGRLMERAFNTPPIPDFDTVPVMYQGASDDFLGPTDDVPLPDERDGIDFEGEFGVIVGPVPMGVSTNSATAHIRLLVQINDWSLRGLGPREMKTGFGFLQAKPSTSFAPVAITPDELGHAWRGGRVHLPLHVEWNGRWFGQPNGGEMNFHFGDLIAHAARTRRLSVGTIIGSGTVSNVDRAAGSACIAERRVIEIVDEGLARTDFMRFGDRVRMVARDENGGTPFGVIDQRVVQASVANQDQVRG</sequence>
<dbReference type="EMBL" id="LAQU01000003">
    <property type="protein sequence ID" value="KKB64689.1"/>
    <property type="molecule type" value="Genomic_DNA"/>
</dbReference>
<proteinExistence type="predicted"/>
<dbReference type="PANTHER" id="PTHR43211:SF1">
    <property type="entry name" value="BLL6422 PROTEIN"/>
    <property type="match status" value="1"/>
</dbReference>
<dbReference type="InterPro" id="IPR011234">
    <property type="entry name" value="Fumarylacetoacetase-like_C"/>
</dbReference>
<comment type="caution">
    <text evidence="3">The sequence shown here is derived from an EMBL/GenBank/DDBJ whole genome shotgun (WGS) entry which is preliminary data.</text>
</comment>
<organism evidence="3 4">
    <name type="scientific">Robbsia andropogonis</name>
    <dbReference type="NCBI Taxonomy" id="28092"/>
    <lineage>
        <taxon>Bacteria</taxon>
        <taxon>Pseudomonadati</taxon>
        <taxon>Pseudomonadota</taxon>
        <taxon>Betaproteobacteria</taxon>
        <taxon>Burkholderiales</taxon>
        <taxon>Burkholderiaceae</taxon>
        <taxon>Robbsia</taxon>
    </lineage>
</organism>
<dbReference type="OrthoDB" id="9775905at2"/>
<dbReference type="STRING" id="28092.WM40_04635"/>
<reference evidence="3 4" key="1">
    <citation type="submission" date="2015-03" db="EMBL/GenBank/DDBJ databases">
        <title>Draft Genome Sequence of Burkholderia andropogonis type strain ICMP2807, isolated from Sorghum bicolor.</title>
        <authorList>
            <person name="Lopes-Santos L."/>
            <person name="Castro D.B."/>
            <person name="Ottoboni L.M."/>
            <person name="Park D."/>
            <person name="Weirc B.S."/>
            <person name="Destefano S.A."/>
        </authorList>
    </citation>
    <scope>NUCLEOTIDE SEQUENCE [LARGE SCALE GENOMIC DNA]</scope>
    <source>
        <strain evidence="3 4">ICMP2807</strain>
    </source>
</reference>
<dbReference type="RefSeq" id="WP_024903557.1">
    <property type="nucleotide sequence ID" value="NZ_CADFGU010000005.1"/>
</dbReference>
<dbReference type="PATRIC" id="fig|28092.6.peg.1097"/>
<name>A0A0F5K499_9BURK</name>
<evidence type="ECO:0000259" key="2">
    <source>
        <dbReference type="Pfam" id="PF18288"/>
    </source>
</evidence>
<evidence type="ECO:0000259" key="1">
    <source>
        <dbReference type="Pfam" id="PF01557"/>
    </source>
</evidence>
<dbReference type="Proteomes" id="UP000033618">
    <property type="component" value="Unassembled WGS sequence"/>
</dbReference>
<accession>A0A0F5K499</accession>
<dbReference type="Gene3D" id="3.90.850.10">
    <property type="entry name" value="Fumarylacetoacetase-like, C-terminal domain"/>
    <property type="match status" value="1"/>
</dbReference>